<dbReference type="GO" id="GO:1990116">
    <property type="term" value="P:ribosome-associated ubiquitin-dependent protein catabolic process"/>
    <property type="evidence" value="ECO:0007669"/>
    <property type="project" value="UniProtKB-UniRule"/>
</dbReference>
<evidence type="ECO:0000256" key="3">
    <source>
        <dbReference type="ARBA" id="ARBA00004906"/>
    </source>
</evidence>
<protein>
    <recommendedName>
        <fullName evidence="6 16">E3 ubiquitin-protein ligase listerin</fullName>
        <ecNumber evidence="5 16">2.3.2.27</ecNumber>
    </recommendedName>
    <alternativeName>
        <fullName evidence="14 16">RING-type E3 ubiquitin transferase listerin</fullName>
    </alternativeName>
</protein>
<feature type="domain" description="RING-type" evidence="18">
    <location>
        <begin position="1553"/>
        <end position="1600"/>
    </location>
</feature>
<dbReference type="GO" id="GO:0043023">
    <property type="term" value="F:ribosomal large subunit binding"/>
    <property type="evidence" value="ECO:0007669"/>
    <property type="project" value="TreeGrafter"/>
</dbReference>
<dbReference type="PANTHER" id="PTHR12389">
    <property type="entry name" value="ZINC FINGER PROTEIN 294"/>
    <property type="match status" value="1"/>
</dbReference>
<evidence type="ECO:0000256" key="8">
    <source>
        <dbReference type="ARBA" id="ARBA00022679"/>
    </source>
</evidence>
<dbReference type="GO" id="GO:0016567">
    <property type="term" value="P:protein ubiquitination"/>
    <property type="evidence" value="ECO:0007669"/>
    <property type="project" value="UniProtKB-UniPathway"/>
</dbReference>
<keyword evidence="10" id="KW-0677">Repeat</keyword>
<dbReference type="GO" id="GO:1990112">
    <property type="term" value="C:RQC complex"/>
    <property type="evidence" value="ECO:0007669"/>
    <property type="project" value="UniProtKB-UniRule"/>
</dbReference>
<dbReference type="InterPro" id="IPR001841">
    <property type="entry name" value="Znf_RING"/>
</dbReference>
<comment type="caution">
    <text evidence="19">The sequence shown here is derived from an EMBL/GenBank/DDBJ whole genome shotgun (WGS) entry which is preliminary data.</text>
</comment>
<dbReference type="STRING" id="7102.A0A2A4K9H9"/>
<dbReference type="SMART" id="SM00744">
    <property type="entry name" value="RINGv"/>
    <property type="match status" value="1"/>
</dbReference>
<feature type="region of interest" description="Disordered" evidence="17">
    <location>
        <begin position="1"/>
        <end position="27"/>
    </location>
</feature>
<evidence type="ECO:0000256" key="9">
    <source>
        <dbReference type="ARBA" id="ARBA00022723"/>
    </source>
</evidence>
<evidence type="ECO:0000313" key="19">
    <source>
        <dbReference type="EMBL" id="PCG80390.1"/>
    </source>
</evidence>
<evidence type="ECO:0000259" key="18">
    <source>
        <dbReference type="PROSITE" id="PS50089"/>
    </source>
</evidence>
<dbReference type="InterPro" id="IPR013083">
    <property type="entry name" value="Znf_RING/FYVE/PHD"/>
</dbReference>
<dbReference type="InterPro" id="IPR054478">
    <property type="entry name" value="LTN1_UBC"/>
</dbReference>
<dbReference type="InterPro" id="IPR039804">
    <property type="entry name" value="RING-CH-C4HC3_LTN1"/>
</dbReference>
<comment type="subunit">
    <text evidence="16">Component of the ribosome quality control complex (RQC).</text>
</comment>
<keyword evidence="7" id="KW-0963">Cytoplasm</keyword>
<organism evidence="19">
    <name type="scientific">Heliothis virescens</name>
    <name type="common">Tobacco budworm moth</name>
    <dbReference type="NCBI Taxonomy" id="7102"/>
    <lineage>
        <taxon>Eukaryota</taxon>
        <taxon>Metazoa</taxon>
        <taxon>Ecdysozoa</taxon>
        <taxon>Arthropoda</taxon>
        <taxon>Hexapoda</taxon>
        <taxon>Insecta</taxon>
        <taxon>Pterygota</taxon>
        <taxon>Neoptera</taxon>
        <taxon>Endopterygota</taxon>
        <taxon>Lepidoptera</taxon>
        <taxon>Glossata</taxon>
        <taxon>Ditrysia</taxon>
        <taxon>Noctuoidea</taxon>
        <taxon>Noctuidae</taxon>
        <taxon>Heliothinae</taxon>
        <taxon>Heliothis</taxon>
    </lineage>
</organism>
<comment type="similarity">
    <text evidence="4 16">Belongs to the LTN1 family.</text>
</comment>
<comment type="function">
    <text evidence="16">E3 ubiquitin-protein ligase. Component of the ribosome quality control complex (RQC), a ribosome-associated complex that mediates ubiquitination and extraction of incompletely synthesized nascent chains for proteasomal degradation.</text>
</comment>
<dbReference type="InterPro" id="IPR016024">
    <property type="entry name" value="ARM-type_fold"/>
</dbReference>
<feature type="compositionally biased region" description="Low complexity" evidence="17">
    <location>
        <begin position="14"/>
        <end position="27"/>
    </location>
</feature>
<keyword evidence="8 16" id="KW-0808">Transferase</keyword>
<reference evidence="19" key="1">
    <citation type="submission" date="2017-09" db="EMBL/GenBank/DDBJ databases">
        <title>Contemporary evolution of a Lepidopteran species, Heliothis virescens, in response to modern agricultural practices.</title>
        <authorList>
            <person name="Fritz M.L."/>
            <person name="Deyonke A.M."/>
            <person name="Papanicolaou A."/>
            <person name="Micinski S."/>
            <person name="Westbrook J."/>
            <person name="Gould F."/>
        </authorList>
    </citation>
    <scope>NUCLEOTIDE SEQUENCE [LARGE SCALE GENOMIC DNA]</scope>
    <source>
        <strain evidence="19">HvINT-</strain>
        <tissue evidence="19">Whole body</tissue>
    </source>
</reference>
<comment type="catalytic activity">
    <reaction evidence="1 16">
        <text>S-ubiquitinyl-[E2 ubiquitin-conjugating enzyme]-L-cysteine + [acceptor protein]-L-lysine = [E2 ubiquitin-conjugating enzyme]-L-cysteine + N(6)-ubiquitinyl-[acceptor protein]-L-lysine.</text>
        <dbReference type="EC" id="2.3.2.27"/>
    </reaction>
</comment>
<keyword evidence="13 16" id="KW-0862">Zinc</keyword>
<dbReference type="EC" id="2.3.2.27" evidence="5 16"/>
<name>A0A2A4K9H9_HELVI</name>
<dbReference type="InterPro" id="IPR011016">
    <property type="entry name" value="Znf_RING-CH"/>
</dbReference>
<evidence type="ECO:0000256" key="1">
    <source>
        <dbReference type="ARBA" id="ARBA00000900"/>
    </source>
</evidence>
<dbReference type="GO" id="GO:0072344">
    <property type="term" value="P:rescue of stalled ribosome"/>
    <property type="evidence" value="ECO:0007669"/>
    <property type="project" value="UniProtKB-UniRule"/>
</dbReference>
<dbReference type="GO" id="GO:0005829">
    <property type="term" value="C:cytosol"/>
    <property type="evidence" value="ECO:0007669"/>
    <property type="project" value="UniProtKB-SubCell"/>
</dbReference>
<evidence type="ECO:0000256" key="13">
    <source>
        <dbReference type="ARBA" id="ARBA00022833"/>
    </source>
</evidence>
<keyword evidence="12 16" id="KW-0833">Ubl conjugation pathway</keyword>
<evidence type="ECO:0000256" key="17">
    <source>
        <dbReference type="SAM" id="MobiDB-lite"/>
    </source>
</evidence>
<evidence type="ECO:0000256" key="11">
    <source>
        <dbReference type="ARBA" id="ARBA00022771"/>
    </source>
</evidence>
<evidence type="ECO:0000256" key="7">
    <source>
        <dbReference type="ARBA" id="ARBA00022490"/>
    </source>
</evidence>
<accession>A0A2A4K9H9</accession>
<evidence type="ECO:0000256" key="4">
    <source>
        <dbReference type="ARBA" id="ARBA00007997"/>
    </source>
</evidence>
<evidence type="ECO:0000256" key="16">
    <source>
        <dbReference type="RuleBase" id="RU367090"/>
    </source>
</evidence>
<evidence type="ECO:0000256" key="14">
    <source>
        <dbReference type="ARBA" id="ARBA00032366"/>
    </source>
</evidence>
<evidence type="ECO:0000256" key="12">
    <source>
        <dbReference type="ARBA" id="ARBA00022786"/>
    </source>
</evidence>
<evidence type="ECO:0000256" key="10">
    <source>
        <dbReference type="ARBA" id="ARBA00022737"/>
    </source>
</evidence>
<evidence type="ECO:0000256" key="2">
    <source>
        <dbReference type="ARBA" id="ARBA00004514"/>
    </source>
</evidence>
<dbReference type="SUPFAM" id="SSF48371">
    <property type="entry name" value="ARM repeat"/>
    <property type="match status" value="1"/>
</dbReference>
<evidence type="ECO:0000256" key="5">
    <source>
        <dbReference type="ARBA" id="ARBA00012483"/>
    </source>
</evidence>
<dbReference type="SUPFAM" id="SSF57850">
    <property type="entry name" value="RING/U-box"/>
    <property type="match status" value="1"/>
</dbReference>
<dbReference type="InterPro" id="IPR011989">
    <property type="entry name" value="ARM-like"/>
</dbReference>
<evidence type="ECO:0000256" key="6">
    <source>
        <dbReference type="ARBA" id="ARBA00017157"/>
    </source>
</evidence>
<dbReference type="InterPro" id="IPR054476">
    <property type="entry name" value="Ltn1_N"/>
</dbReference>
<dbReference type="EMBL" id="NWSH01000037">
    <property type="protein sequence ID" value="PCG80390.1"/>
    <property type="molecule type" value="Genomic_DNA"/>
</dbReference>
<dbReference type="PANTHER" id="PTHR12389:SF0">
    <property type="entry name" value="E3 UBIQUITIN-PROTEIN LIGASE LISTERIN"/>
    <property type="match status" value="1"/>
</dbReference>
<comment type="pathway">
    <text evidence="3 16">Protein modification; protein ubiquitination.</text>
</comment>
<evidence type="ECO:0000256" key="15">
    <source>
        <dbReference type="PROSITE-ProRule" id="PRU00175"/>
    </source>
</evidence>
<dbReference type="InterPro" id="IPR039795">
    <property type="entry name" value="LTN1/Rkr1"/>
</dbReference>
<dbReference type="PROSITE" id="PS50089">
    <property type="entry name" value="ZF_RING_2"/>
    <property type="match status" value="1"/>
</dbReference>
<dbReference type="GO" id="GO:0061630">
    <property type="term" value="F:ubiquitin protein ligase activity"/>
    <property type="evidence" value="ECO:0007669"/>
    <property type="project" value="UniProtKB-UniRule"/>
</dbReference>
<dbReference type="Gene3D" id="1.25.10.10">
    <property type="entry name" value="Leucine-rich Repeat Variant"/>
    <property type="match status" value="1"/>
</dbReference>
<dbReference type="UniPathway" id="UPA00143"/>
<proteinExistence type="inferred from homology"/>
<comment type="subcellular location">
    <subcellularLocation>
        <location evidence="2">Cytoplasm</location>
        <location evidence="2">Cytosol</location>
    </subcellularLocation>
</comment>
<sequence>MGGKSKQSQRTKNNARPSSSSRSAELLNSSTGLDGGLLTLGNGKPLPPLFPTLAAANLEQGLNPEFQMCIKKLNKKDPITRTKALQELCELINNGDVEDVVAALPSWAHFYKILTADTDRKVREMTQVCHGAVVRACGRRAAPQLKALLPAWLQAQYDDHAPAQAQAHLSLTRTFPDNKLPEVISFCKAEVIAHLLDNLNGNTEALIKKRIENAEERELQMNRIVTSSLQGLQYFVQHLPAAHDAWLWAELTPLLQNAFWKLPNSTPHVRAAWLGALGALAARWGGALGVYRGAAWLGALGALAARWGGALGVYRGAAWLGALGALAARWGGALGVYRGAAWLGALGALAARWGGALGVYRGAAWLGALGALAARWGGALGVYRGAAWLGALGALAARWGGALGVYRGAAWLGALGALAARWGGALGVYRGAAWLGALGALAARWGGALGVYRGAAWLGALGALAARWGGALGVYRGAAWLGALGALAARWGGALGVYRGAAWLGALGALAARWGGALGVYRGAAWLGALGALAARWGGALGVYRGAAWLGALGALAARWGGALGESHGRRALRLLLGDTRTPAPLWGCLLQFMQHVPDWHTYLDKRELLVKRILDLLENGGWGDAKQLSNILLPLLAYLPEDILTKDFYEAFFNAMFTGLETKNVLSSKSERQAWITSLAECLRYVSIQPREFVPELATATHRAWLRAALGPQAAQLGRPCAGHMAALLKYWLKLSQHDTTEKYDHLVRNFWQNVTSTILAQMDKCGTDHDEIVKLVDGHIVFLQSLKTSFSQEPKKQQSIKFDGDAQPAADRALLAALAAQAGAGSVLALYERVLRGWLASDATRCPALVDIVFLSLQYMTDQEQDAVFDSFQHRGDRRLAADAWCEVRSSMDKLDIAKIENIVSPCPHLFKRCDDTGAPDDVTEIADFTKLVFDMEDPETQAVEYHALRYECVTSQLNCLFDDDNDVIAAVIRDSGKCDVPELSEAQLLRYVNTQLFRAVYLRSLLLHHAADDDQSAHRAWCYALTQHDYLLEQFCMLYYNYVVIDSLHEGYAFWRHYDVVQAARSKLQTLVAQANTKRCSDEQAAYDTAYLVMLRSWYVAYGGEGADALLRDVTAARRAADLDVIVDAYYRQNHTMLYDRDISECGWSQVVSNVAVVEFLCHTVTSRGWDAPPHHWDFVTITLCSLLNSLRKSMDSWGSTKVAMLARAALRLWVRVRRFVRDVPAASQRRQPAPHVAALPREWADMFAPDTHHNMFALALHLLESCNEGEMTSTRIEVIGALIECIKLSDWFALPATHRQGELCLPRLAGAAAAALQQPPHHACAYLAYYLLLALAEPLVLDDVEKLALWSDGSSEPEEDAERPQLCVERLLAGWARLHDVVDAALGAVELGEGTCEMVPMSDSYNAALAWLLLGAALLALAARARGDLAQQYAARLVRQYVAPHAVRQQLHELQRRAHEIEDAEIHIAWSAGEVTCAYSVEERRVELRVALAREHPLVAPRLAAPGAGPGANTHWLALYLAYQNGTLLNALKMWTSAVNARVESAPQCYICYCRLHPASGRLPRVPCHQCRNKFHNVCLRKWFATSNKSSCPLCRSPF</sequence>
<dbReference type="GO" id="GO:0008270">
    <property type="term" value="F:zinc ion binding"/>
    <property type="evidence" value="ECO:0007669"/>
    <property type="project" value="UniProtKB-KW"/>
</dbReference>
<keyword evidence="11 15" id="KW-0863">Zinc-finger</keyword>
<dbReference type="Pfam" id="PF23009">
    <property type="entry name" value="UBC_like"/>
    <property type="match status" value="1"/>
</dbReference>
<dbReference type="Pfam" id="PF22958">
    <property type="entry name" value="Ltn1_1st"/>
    <property type="match status" value="1"/>
</dbReference>
<gene>
    <name evidence="19" type="ORF">B5V51_8253</name>
</gene>
<feature type="compositionally biased region" description="Polar residues" evidence="17">
    <location>
        <begin position="1"/>
        <end position="12"/>
    </location>
</feature>
<dbReference type="CDD" id="cd16491">
    <property type="entry name" value="RING-CH-C4HC3_LTN1"/>
    <property type="match status" value="1"/>
</dbReference>
<dbReference type="Gene3D" id="3.30.40.10">
    <property type="entry name" value="Zinc/RING finger domain, C3HC4 (zinc finger)"/>
    <property type="match status" value="1"/>
</dbReference>
<keyword evidence="9 16" id="KW-0479">Metal-binding</keyword>